<evidence type="ECO:0000259" key="4">
    <source>
        <dbReference type="PROSITE" id="PS51077"/>
    </source>
</evidence>
<feature type="domain" description="HTH iclR-type" evidence="4">
    <location>
        <begin position="45"/>
        <end position="107"/>
    </location>
</feature>
<dbReference type="SUPFAM" id="SSF55781">
    <property type="entry name" value="GAF domain-like"/>
    <property type="match status" value="1"/>
</dbReference>
<evidence type="ECO:0000259" key="5">
    <source>
        <dbReference type="PROSITE" id="PS51078"/>
    </source>
</evidence>
<dbReference type="Pfam" id="PF01614">
    <property type="entry name" value="IclR_C"/>
    <property type="match status" value="1"/>
</dbReference>
<comment type="caution">
    <text evidence="6">The sequence shown here is derived from an EMBL/GenBank/DDBJ whole genome shotgun (WGS) entry which is preliminary data.</text>
</comment>
<dbReference type="Pfam" id="PF09339">
    <property type="entry name" value="HTH_IclR"/>
    <property type="match status" value="1"/>
</dbReference>
<reference evidence="7" key="1">
    <citation type="journal article" date="2019" name="Int. J. Syst. Evol. Microbiol.">
        <title>The Global Catalogue of Microorganisms (GCM) 10K type strain sequencing project: providing services to taxonomists for standard genome sequencing and annotation.</title>
        <authorList>
            <consortium name="The Broad Institute Genomics Platform"/>
            <consortium name="The Broad Institute Genome Sequencing Center for Infectious Disease"/>
            <person name="Wu L."/>
            <person name="Ma J."/>
        </authorList>
    </citation>
    <scope>NUCLEOTIDE SEQUENCE [LARGE SCALE GENOMIC DNA]</scope>
    <source>
        <strain evidence="7">CGMCC 1.12286</strain>
    </source>
</reference>
<dbReference type="InterPro" id="IPR014757">
    <property type="entry name" value="Tscrpt_reg_IclR_C"/>
</dbReference>
<dbReference type="Gene3D" id="3.30.450.40">
    <property type="match status" value="1"/>
</dbReference>
<keyword evidence="1" id="KW-0805">Transcription regulation</keyword>
<dbReference type="RefSeq" id="WP_377946242.1">
    <property type="nucleotide sequence ID" value="NZ_JBHUCX010000102.1"/>
</dbReference>
<dbReference type="Proteomes" id="UP001597079">
    <property type="component" value="Unassembled WGS sequence"/>
</dbReference>
<evidence type="ECO:0000313" key="6">
    <source>
        <dbReference type="EMBL" id="MFD1678211.1"/>
    </source>
</evidence>
<dbReference type="InterPro" id="IPR029016">
    <property type="entry name" value="GAF-like_dom_sf"/>
</dbReference>
<feature type="domain" description="IclR-ED" evidence="5">
    <location>
        <begin position="109"/>
        <end position="286"/>
    </location>
</feature>
<dbReference type="InterPro" id="IPR050707">
    <property type="entry name" value="HTH_MetabolicPath_Reg"/>
</dbReference>
<dbReference type="SUPFAM" id="SSF46785">
    <property type="entry name" value="Winged helix' DNA-binding domain"/>
    <property type="match status" value="1"/>
</dbReference>
<organism evidence="6 7">
    <name type="scientific">Alicyclobacillus fodiniaquatilis</name>
    <dbReference type="NCBI Taxonomy" id="1661150"/>
    <lineage>
        <taxon>Bacteria</taxon>
        <taxon>Bacillati</taxon>
        <taxon>Bacillota</taxon>
        <taxon>Bacilli</taxon>
        <taxon>Bacillales</taxon>
        <taxon>Alicyclobacillaceae</taxon>
        <taxon>Alicyclobacillus</taxon>
    </lineage>
</organism>
<accession>A0ABW4JQC0</accession>
<evidence type="ECO:0000256" key="1">
    <source>
        <dbReference type="ARBA" id="ARBA00023015"/>
    </source>
</evidence>
<evidence type="ECO:0000256" key="2">
    <source>
        <dbReference type="ARBA" id="ARBA00023125"/>
    </source>
</evidence>
<protein>
    <submittedName>
        <fullName evidence="6">IclR family transcriptional regulator</fullName>
    </submittedName>
</protein>
<dbReference type="PROSITE" id="PS51078">
    <property type="entry name" value="ICLR_ED"/>
    <property type="match status" value="1"/>
</dbReference>
<proteinExistence type="predicted"/>
<dbReference type="SMART" id="SM00346">
    <property type="entry name" value="HTH_ICLR"/>
    <property type="match status" value="1"/>
</dbReference>
<keyword evidence="7" id="KW-1185">Reference proteome</keyword>
<keyword evidence="2" id="KW-0238">DNA-binding</keyword>
<dbReference type="InterPro" id="IPR036388">
    <property type="entry name" value="WH-like_DNA-bd_sf"/>
</dbReference>
<dbReference type="PANTHER" id="PTHR30136:SF35">
    <property type="entry name" value="HTH-TYPE TRANSCRIPTIONAL REGULATOR RV1719"/>
    <property type="match status" value="1"/>
</dbReference>
<name>A0ABW4JQC0_9BACL</name>
<evidence type="ECO:0000313" key="7">
    <source>
        <dbReference type="Proteomes" id="UP001597079"/>
    </source>
</evidence>
<dbReference type="PANTHER" id="PTHR30136">
    <property type="entry name" value="HELIX-TURN-HELIX TRANSCRIPTIONAL REGULATOR, ICLR FAMILY"/>
    <property type="match status" value="1"/>
</dbReference>
<dbReference type="Gene3D" id="1.10.10.10">
    <property type="entry name" value="Winged helix-like DNA-binding domain superfamily/Winged helix DNA-binding domain"/>
    <property type="match status" value="1"/>
</dbReference>
<evidence type="ECO:0000256" key="3">
    <source>
        <dbReference type="ARBA" id="ARBA00023163"/>
    </source>
</evidence>
<keyword evidence="3" id="KW-0804">Transcription</keyword>
<dbReference type="InterPro" id="IPR005471">
    <property type="entry name" value="Tscrpt_reg_IclR_N"/>
</dbReference>
<dbReference type="EMBL" id="JBHUCX010000102">
    <property type="protein sequence ID" value="MFD1678211.1"/>
    <property type="molecule type" value="Genomic_DNA"/>
</dbReference>
<dbReference type="PROSITE" id="PS51077">
    <property type="entry name" value="HTH_ICLR"/>
    <property type="match status" value="1"/>
</dbReference>
<gene>
    <name evidence="6" type="ORF">ACFSB2_26440</name>
</gene>
<sequence>MCIYHFARHETIEEMCYTTLWSAVLHDETEGEVILPDIQSTGTSVRAVERALDILLCFAKSPRELSLSEIAREVGLHKSTAHRLLLSLQNKGFVRRQTGSDKYVLGWSVLELLGNVYLSDELTTLALPEMTKLRDVTGETISLYIRSGLERIRIQAVESNEPIRNVVAIGRTYPLYVGASGKVLLAFADDAVLDEIFARNQIPSDFARDDLRVQLDKIRVDGYAISIQERDAGAVAMAAPVFGRNNECIAALSISGPVSRFTQAKMHLHVEALCTAAAWLTKLLSH</sequence>
<dbReference type="InterPro" id="IPR036390">
    <property type="entry name" value="WH_DNA-bd_sf"/>
</dbReference>